<evidence type="ECO:0000256" key="5">
    <source>
        <dbReference type="ARBA" id="ARBA00023274"/>
    </source>
</evidence>
<evidence type="ECO:0000256" key="6">
    <source>
        <dbReference type="HAMAP-Rule" id="MF_00280"/>
    </source>
</evidence>
<feature type="coiled-coil region" evidence="7">
    <location>
        <begin position="13"/>
        <end position="46"/>
    </location>
</feature>
<keyword evidence="3 6" id="KW-0694">RNA-binding</keyword>
<dbReference type="Gene3D" id="6.10.140.760">
    <property type="match status" value="1"/>
</dbReference>
<evidence type="ECO:0000313" key="11">
    <source>
        <dbReference type="Proteomes" id="UP001529235"/>
    </source>
</evidence>
<organism evidence="10 11">
    <name type="scientific">Ignisphaera cupida</name>
    <dbReference type="NCBI Taxonomy" id="3050454"/>
    <lineage>
        <taxon>Archaea</taxon>
        <taxon>Thermoproteota</taxon>
        <taxon>Thermoprotei</taxon>
        <taxon>Desulfurococcales</taxon>
        <taxon>Desulfurococcaceae</taxon>
        <taxon>Ignisphaera</taxon>
    </lineage>
</organism>
<comment type="function">
    <text evidence="6">Forms part of the ribosomal stalk, playing a central role in the interaction of the ribosome with GTP-bound translation factors.</text>
</comment>
<dbReference type="EMBL" id="JASNVW010000002">
    <property type="protein sequence ID" value="MDK6028533.1"/>
    <property type="molecule type" value="Genomic_DNA"/>
</dbReference>
<evidence type="ECO:0000256" key="8">
    <source>
        <dbReference type="SAM" id="MobiDB-lite"/>
    </source>
</evidence>
<dbReference type="GO" id="GO:0006412">
    <property type="term" value="P:translation"/>
    <property type="evidence" value="ECO:0007669"/>
    <property type="project" value="UniProtKB-UniRule"/>
</dbReference>
<dbReference type="AlphaFoldDB" id="A0ABD4Z7G7"/>
<dbReference type="NCBIfam" id="NF003095">
    <property type="entry name" value="PRK04019.1-1"/>
    <property type="match status" value="1"/>
</dbReference>
<dbReference type="SUPFAM" id="SSF160369">
    <property type="entry name" value="Ribosomal protein L10-like"/>
    <property type="match status" value="1"/>
</dbReference>
<dbReference type="InterPro" id="IPR001790">
    <property type="entry name" value="Ribosomal_uL10"/>
</dbReference>
<comment type="similarity">
    <text evidence="1 6">Belongs to the universal ribosomal protein uL10 family.</text>
</comment>
<dbReference type="Gene3D" id="3.30.70.1730">
    <property type="match status" value="1"/>
</dbReference>
<dbReference type="Proteomes" id="UP001529235">
    <property type="component" value="Unassembled WGS sequence"/>
</dbReference>
<evidence type="ECO:0000256" key="1">
    <source>
        <dbReference type="ARBA" id="ARBA00008889"/>
    </source>
</evidence>
<dbReference type="InterPro" id="IPR050323">
    <property type="entry name" value="Ribosomal_protein_uL10"/>
</dbReference>
<evidence type="ECO:0000259" key="9">
    <source>
        <dbReference type="Pfam" id="PF17777"/>
    </source>
</evidence>
<dbReference type="Pfam" id="PF17777">
    <property type="entry name" value="RL10P_insert"/>
    <property type="match status" value="1"/>
</dbReference>
<dbReference type="InterPro" id="IPR022909">
    <property type="entry name" value="Ribosomal_uL10_arc"/>
</dbReference>
<evidence type="ECO:0000313" key="10">
    <source>
        <dbReference type="EMBL" id="MDK6028533.1"/>
    </source>
</evidence>
<feature type="compositionally biased region" description="Basic and acidic residues" evidence="8">
    <location>
        <begin position="333"/>
        <end position="344"/>
    </location>
</feature>
<dbReference type="Pfam" id="PF00466">
    <property type="entry name" value="Ribosomal_L10"/>
    <property type="match status" value="1"/>
</dbReference>
<dbReference type="RefSeq" id="WP_285273516.1">
    <property type="nucleotide sequence ID" value="NZ_JASNVW010000002.1"/>
</dbReference>
<accession>A0ABD4Z7G7</accession>
<proteinExistence type="inferred from homology"/>
<dbReference type="GO" id="GO:1990904">
    <property type="term" value="C:ribonucleoprotein complex"/>
    <property type="evidence" value="ECO:0007669"/>
    <property type="project" value="UniProtKB-KW"/>
</dbReference>
<sequence>MKAKFVRELNKIVKMHSKQVAEEQRARKAIEEKRKVVEEAKKLLLEYRTLILIDSSNLPSRYLTFLRKKLEGVGVVKLFKNNLLYIAMKELGMANVDEFAKFLQQQNIAVFINANPFEAKLLLDKIVMPWKATPGEKIEHEIVVPSMKTDVKPGPMMSLFSKLKIPIQVRDGVIWIAKESVVARPGDTVTPELSSLFEKLGIEPKFVRASIKAAYERGVVISGDKLVLDIDAYRKDFAEAISNAINIASEIVVPDPIVVKTSLFKAYSRALRLAAESGLITKETVAIVFSSAISKAYALAQLLASKSPELAQQLQVSVVQTQTEVQQAQQPQKVEEKEEKKEGVSEEQLAEGLSALFG</sequence>
<keyword evidence="4 6" id="KW-0689">Ribosomal protein</keyword>
<gene>
    <name evidence="6" type="primary">rpl10</name>
    <name evidence="6" type="synonym">rplP0</name>
    <name evidence="10" type="ORF">QPL79_04075</name>
</gene>
<comment type="subunit">
    <text evidence="6">Part of the 50S ribosomal subunit. Forms part of the ribosomal stalk which helps the ribosome interact with GTP-bound translation factors. Forms a heptameric L10(L12)2(L12)2(L12)2 complex, where L10 forms an elongated spine to which the L12 dimers bind in a sequential fashion.</text>
</comment>
<feature type="region of interest" description="Disordered" evidence="8">
    <location>
        <begin position="327"/>
        <end position="358"/>
    </location>
</feature>
<reference evidence="10 11" key="1">
    <citation type="submission" date="2023-05" db="EMBL/GenBank/DDBJ databases">
        <title>A new hyperthermophilic archaea 'Ignisphaera cupida' sp. nov. and description of the family 'Ignisphaeraceae' fam. nov.</title>
        <authorList>
            <person name="Podosokorskaya O.A."/>
            <person name="Elcheninov A.G."/>
            <person name="Klukina A."/>
            <person name="Merkel A.Y."/>
        </authorList>
    </citation>
    <scope>NUCLEOTIDE SEQUENCE [LARGE SCALE GENOMIC DNA]</scope>
    <source>
        <strain evidence="10 11">4213-co</strain>
    </source>
</reference>
<evidence type="ECO:0000256" key="7">
    <source>
        <dbReference type="SAM" id="Coils"/>
    </source>
</evidence>
<keyword evidence="5 6" id="KW-0687">Ribonucleoprotein</keyword>
<keyword evidence="11" id="KW-1185">Reference proteome</keyword>
<evidence type="ECO:0000256" key="2">
    <source>
        <dbReference type="ARBA" id="ARBA00022730"/>
    </source>
</evidence>
<dbReference type="PANTHER" id="PTHR45699">
    <property type="entry name" value="60S ACIDIC RIBOSOMAL PROTEIN P0"/>
    <property type="match status" value="1"/>
</dbReference>
<evidence type="ECO:0000256" key="3">
    <source>
        <dbReference type="ARBA" id="ARBA00022884"/>
    </source>
</evidence>
<keyword evidence="7" id="KW-0175">Coiled coil</keyword>
<dbReference type="Gene3D" id="3.90.105.20">
    <property type="match status" value="1"/>
</dbReference>
<dbReference type="InterPro" id="IPR043164">
    <property type="entry name" value="Ribosomal_uL10-like_insert_sf"/>
</dbReference>
<dbReference type="GO" id="GO:0005840">
    <property type="term" value="C:ribosome"/>
    <property type="evidence" value="ECO:0007669"/>
    <property type="project" value="UniProtKB-KW"/>
</dbReference>
<keyword evidence="2 6" id="KW-0699">rRNA-binding</keyword>
<name>A0ABD4Z7G7_9CREN</name>
<dbReference type="InterPro" id="IPR043141">
    <property type="entry name" value="Ribosomal_uL10-like_sf"/>
</dbReference>
<evidence type="ECO:0000256" key="4">
    <source>
        <dbReference type="ARBA" id="ARBA00022980"/>
    </source>
</evidence>
<feature type="domain" description="Large ribosomal subunit protein uL10-like insertion" evidence="9">
    <location>
        <begin position="132"/>
        <end position="202"/>
    </location>
</feature>
<dbReference type="GO" id="GO:0070180">
    <property type="term" value="F:large ribosomal subunit rRNA binding"/>
    <property type="evidence" value="ECO:0007669"/>
    <property type="project" value="UniProtKB-UniRule"/>
</dbReference>
<comment type="caution">
    <text evidence="10">The sequence shown here is derived from an EMBL/GenBank/DDBJ whole genome shotgun (WGS) entry which is preliminary data.</text>
</comment>
<dbReference type="HAMAP" id="MF_00280">
    <property type="entry name" value="Ribosomal_uL10_arch"/>
    <property type="match status" value="1"/>
</dbReference>
<protein>
    <recommendedName>
        <fullName evidence="6">Large ribosomal subunit protein uL10</fullName>
    </recommendedName>
    <alternativeName>
        <fullName evidence="6">Acidic ribosomal protein P0 homolog</fullName>
    </alternativeName>
</protein>
<dbReference type="PANTHER" id="PTHR45699:SF3">
    <property type="entry name" value="LARGE RIBOSOMAL SUBUNIT PROTEIN UL10"/>
    <property type="match status" value="1"/>
</dbReference>
<dbReference type="InterPro" id="IPR040637">
    <property type="entry name" value="Ribosomal_uL10-like_insert"/>
</dbReference>